<evidence type="ECO:0000256" key="3">
    <source>
        <dbReference type="ARBA" id="ARBA00004991"/>
    </source>
</evidence>
<dbReference type="InterPro" id="IPR015421">
    <property type="entry name" value="PyrdxlP-dep_Trfase_major"/>
</dbReference>
<keyword evidence="10" id="KW-0012">Acyltransferase</keyword>
<evidence type="ECO:0000256" key="4">
    <source>
        <dbReference type="ARBA" id="ARBA00008392"/>
    </source>
</evidence>
<dbReference type="InterPro" id="IPR004839">
    <property type="entry name" value="Aminotransferase_I/II_large"/>
</dbReference>
<dbReference type="PANTHER" id="PTHR13693">
    <property type="entry name" value="CLASS II AMINOTRANSFERASE/8-AMINO-7-OXONONANOATE SYNTHASE"/>
    <property type="match status" value="1"/>
</dbReference>
<evidence type="ECO:0000256" key="10">
    <source>
        <dbReference type="ARBA" id="ARBA00023315"/>
    </source>
</evidence>
<evidence type="ECO:0000256" key="5">
    <source>
        <dbReference type="ARBA" id="ARBA00013220"/>
    </source>
</evidence>
<dbReference type="InterPro" id="IPR050087">
    <property type="entry name" value="AON_synthase_class-II"/>
</dbReference>
<comment type="pathway">
    <text evidence="2">Lipid metabolism; sphingolipid metabolism.</text>
</comment>
<protein>
    <recommendedName>
        <fullName evidence="5">serine C-palmitoyltransferase</fullName>
        <ecNumber evidence="5">2.3.1.50</ecNumber>
    </recommendedName>
</protein>
<accession>A0AAV5A5M1</accession>
<keyword evidence="9" id="KW-0443">Lipid metabolism</keyword>
<organism evidence="12 13">
    <name type="scientific">Clathrus columnatus</name>
    <dbReference type="NCBI Taxonomy" id="1419009"/>
    <lineage>
        <taxon>Eukaryota</taxon>
        <taxon>Fungi</taxon>
        <taxon>Dikarya</taxon>
        <taxon>Basidiomycota</taxon>
        <taxon>Agaricomycotina</taxon>
        <taxon>Agaricomycetes</taxon>
        <taxon>Phallomycetidae</taxon>
        <taxon>Phallales</taxon>
        <taxon>Clathraceae</taxon>
        <taxon>Clathrus</taxon>
    </lineage>
</organism>
<dbReference type="PANTHER" id="PTHR13693:SF2">
    <property type="entry name" value="SERINE PALMITOYLTRANSFERASE 1"/>
    <property type="match status" value="1"/>
</dbReference>
<dbReference type="EC" id="2.3.1.50" evidence="5"/>
<evidence type="ECO:0000259" key="11">
    <source>
        <dbReference type="Pfam" id="PF00155"/>
    </source>
</evidence>
<keyword evidence="13" id="KW-1185">Reference proteome</keyword>
<name>A0AAV5A5M1_9AGAM</name>
<dbReference type="GO" id="GO:0016020">
    <property type="term" value="C:membrane"/>
    <property type="evidence" value="ECO:0007669"/>
    <property type="project" value="GOC"/>
</dbReference>
<dbReference type="InterPro" id="IPR015424">
    <property type="entry name" value="PyrdxlP-dep_Trfase"/>
</dbReference>
<evidence type="ECO:0000256" key="8">
    <source>
        <dbReference type="ARBA" id="ARBA00022919"/>
    </source>
</evidence>
<dbReference type="GO" id="GO:0005783">
    <property type="term" value="C:endoplasmic reticulum"/>
    <property type="evidence" value="ECO:0007669"/>
    <property type="project" value="TreeGrafter"/>
</dbReference>
<keyword evidence="6" id="KW-0808">Transferase</keyword>
<keyword evidence="8" id="KW-0746">Sphingolipid metabolism</keyword>
<dbReference type="GO" id="GO:0046512">
    <property type="term" value="P:sphingosine biosynthetic process"/>
    <property type="evidence" value="ECO:0007669"/>
    <property type="project" value="TreeGrafter"/>
</dbReference>
<evidence type="ECO:0000256" key="2">
    <source>
        <dbReference type="ARBA" id="ARBA00004760"/>
    </source>
</evidence>
<dbReference type="Gene3D" id="3.40.640.10">
    <property type="entry name" value="Type I PLP-dependent aspartate aminotransferase-like (Major domain)"/>
    <property type="match status" value="1"/>
</dbReference>
<dbReference type="GO" id="GO:0046513">
    <property type="term" value="P:ceramide biosynthetic process"/>
    <property type="evidence" value="ECO:0007669"/>
    <property type="project" value="TreeGrafter"/>
</dbReference>
<reference evidence="12" key="1">
    <citation type="submission" date="2021-10" db="EMBL/GenBank/DDBJ databases">
        <title>De novo Genome Assembly of Clathrus columnatus (Basidiomycota, Fungi) Using Illumina and Nanopore Sequence Data.</title>
        <authorList>
            <person name="Ogiso-Tanaka E."/>
            <person name="Itagaki H."/>
            <person name="Hosoya T."/>
            <person name="Hosaka K."/>
        </authorList>
    </citation>
    <scope>NUCLEOTIDE SEQUENCE</scope>
    <source>
        <strain evidence="12">MO-923</strain>
    </source>
</reference>
<dbReference type="AlphaFoldDB" id="A0AAV5A5M1"/>
<comment type="cofactor">
    <cofactor evidence="1">
        <name>pyridoxal 5'-phosphate</name>
        <dbReference type="ChEBI" id="CHEBI:597326"/>
    </cofactor>
</comment>
<dbReference type="Pfam" id="PF00155">
    <property type="entry name" value="Aminotran_1_2"/>
    <property type="match status" value="1"/>
</dbReference>
<sequence>MTSSLPTPSINPALDPVFAFLQSSYALAESTWTKIPGSAMIGRYIRSSHRNDPGRTILEIMLVLWAIRTLLQSRTRSGDENYVKLSQKEIDELIDDWIPDPLVETLSSNEVNELANLPVIQGPSGPKPRLVNNGGKQVTNLASYNFTGLAGDERITSRAIETLRKYGVGSCGPPGFYGTIDVHMELEQNIASFLGTESAIIYSQAFSTISSVIPAFCKRGDIIVADRGVSFAVHKGIQVSRSTVRWYDHNDVKSLEDALESVEREQIKKRLPLTRRFIVTEGIFENDGAMVDLPKIIALKHKYKFRLCLDESMSFGTVGRTGRGLTELYNVPATEVDLLVGSLATGLCATGGFCAGTKHVVDHQRINGTSFVFSAAMPALLAVSASEGIHILTHNPTKLTTLHENTCIFRSILDKVEGIHIPSHPASPLIHIQLVGGETKLAVPPSSPIGLRRKVNLTLSQLPKLSNPQSVLPGNPVQFDIEAEERILQEVVDEALSQGLLISRAKRLRGQEVVEPRPAIKIAITNALTRKEVEKAAATLKNAIVKVLNKRKK</sequence>
<dbReference type="Gene3D" id="3.90.1150.10">
    <property type="entry name" value="Aspartate Aminotransferase, domain 1"/>
    <property type="match status" value="1"/>
</dbReference>
<evidence type="ECO:0000313" key="12">
    <source>
        <dbReference type="EMBL" id="GJJ08306.1"/>
    </source>
</evidence>
<comment type="pathway">
    <text evidence="3">Sphingolipid metabolism.</text>
</comment>
<proteinExistence type="inferred from homology"/>
<comment type="caution">
    <text evidence="12">The sequence shown here is derived from an EMBL/GenBank/DDBJ whole genome shotgun (WGS) entry which is preliminary data.</text>
</comment>
<dbReference type="GO" id="GO:0004758">
    <property type="term" value="F:serine C-palmitoyltransferase activity"/>
    <property type="evidence" value="ECO:0007669"/>
    <property type="project" value="TreeGrafter"/>
</dbReference>
<keyword evidence="7" id="KW-0663">Pyridoxal phosphate</keyword>
<dbReference type="EMBL" id="BPWL01000003">
    <property type="protein sequence ID" value="GJJ08306.1"/>
    <property type="molecule type" value="Genomic_DNA"/>
</dbReference>
<dbReference type="GO" id="GO:0030170">
    <property type="term" value="F:pyridoxal phosphate binding"/>
    <property type="evidence" value="ECO:0007669"/>
    <property type="project" value="InterPro"/>
</dbReference>
<evidence type="ECO:0000256" key="6">
    <source>
        <dbReference type="ARBA" id="ARBA00022679"/>
    </source>
</evidence>
<feature type="domain" description="Aminotransferase class I/classII large" evidence="11">
    <location>
        <begin position="137"/>
        <end position="432"/>
    </location>
</feature>
<evidence type="ECO:0000256" key="7">
    <source>
        <dbReference type="ARBA" id="ARBA00022898"/>
    </source>
</evidence>
<evidence type="ECO:0000313" key="13">
    <source>
        <dbReference type="Proteomes" id="UP001050691"/>
    </source>
</evidence>
<gene>
    <name evidence="12" type="ORF">Clacol_002517</name>
</gene>
<comment type="similarity">
    <text evidence="4">Belongs to the class-II pyridoxal-phosphate-dependent aminotransferase family.</text>
</comment>
<evidence type="ECO:0000256" key="9">
    <source>
        <dbReference type="ARBA" id="ARBA00023098"/>
    </source>
</evidence>
<evidence type="ECO:0000256" key="1">
    <source>
        <dbReference type="ARBA" id="ARBA00001933"/>
    </source>
</evidence>
<dbReference type="SUPFAM" id="SSF53383">
    <property type="entry name" value="PLP-dependent transferases"/>
    <property type="match status" value="1"/>
</dbReference>
<dbReference type="Proteomes" id="UP001050691">
    <property type="component" value="Unassembled WGS sequence"/>
</dbReference>
<dbReference type="InterPro" id="IPR015422">
    <property type="entry name" value="PyrdxlP-dep_Trfase_small"/>
</dbReference>